<organism evidence="1">
    <name type="scientific">Arundo donax</name>
    <name type="common">Giant reed</name>
    <name type="synonym">Donax arundinaceus</name>
    <dbReference type="NCBI Taxonomy" id="35708"/>
    <lineage>
        <taxon>Eukaryota</taxon>
        <taxon>Viridiplantae</taxon>
        <taxon>Streptophyta</taxon>
        <taxon>Embryophyta</taxon>
        <taxon>Tracheophyta</taxon>
        <taxon>Spermatophyta</taxon>
        <taxon>Magnoliopsida</taxon>
        <taxon>Liliopsida</taxon>
        <taxon>Poales</taxon>
        <taxon>Poaceae</taxon>
        <taxon>PACMAD clade</taxon>
        <taxon>Arundinoideae</taxon>
        <taxon>Arundineae</taxon>
        <taxon>Arundo</taxon>
    </lineage>
</organism>
<reference evidence="1" key="2">
    <citation type="journal article" date="2015" name="Data Brief">
        <title>Shoot transcriptome of the giant reed, Arundo donax.</title>
        <authorList>
            <person name="Barrero R.A."/>
            <person name="Guerrero F.D."/>
            <person name="Moolhuijzen P."/>
            <person name="Goolsby J.A."/>
            <person name="Tidwell J."/>
            <person name="Bellgard S.E."/>
            <person name="Bellgard M.I."/>
        </authorList>
    </citation>
    <scope>NUCLEOTIDE SEQUENCE</scope>
    <source>
        <tissue evidence="1">Shoot tissue taken approximately 20 cm above the soil surface</tissue>
    </source>
</reference>
<sequence>MSSEIWSSEIDLDDDSELPVRRVRDLRLLDMLVFAELANRGAVVEVEESSASSSLLLY</sequence>
<evidence type="ECO:0000313" key="1">
    <source>
        <dbReference type="EMBL" id="JAD68159.1"/>
    </source>
</evidence>
<proteinExistence type="predicted"/>
<dbReference type="EMBL" id="GBRH01229736">
    <property type="protein sequence ID" value="JAD68159.1"/>
    <property type="molecule type" value="Transcribed_RNA"/>
</dbReference>
<reference evidence="1" key="1">
    <citation type="submission" date="2014-09" db="EMBL/GenBank/DDBJ databases">
        <authorList>
            <person name="Magalhaes I.L.F."/>
            <person name="Oliveira U."/>
            <person name="Santos F.R."/>
            <person name="Vidigal T.H.D.A."/>
            <person name="Brescovit A.D."/>
            <person name="Santos A.J."/>
        </authorList>
    </citation>
    <scope>NUCLEOTIDE SEQUENCE</scope>
    <source>
        <tissue evidence="1">Shoot tissue taken approximately 20 cm above the soil surface</tissue>
    </source>
</reference>
<name>A0A0A9BVW7_ARUDO</name>
<accession>A0A0A9BVW7</accession>
<protein>
    <submittedName>
        <fullName evidence="1">Uncharacterized protein</fullName>
    </submittedName>
</protein>
<dbReference type="AlphaFoldDB" id="A0A0A9BVW7"/>